<accession>A0A9D1JAD6</accession>
<dbReference type="InterPro" id="IPR003313">
    <property type="entry name" value="AraC-bd"/>
</dbReference>
<dbReference type="InterPro" id="IPR009057">
    <property type="entry name" value="Homeodomain-like_sf"/>
</dbReference>
<evidence type="ECO:0000256" key="2">
    <source>
        <dbReference type="ARBA" id="ARBA00023125"/>
    </source>
</evidence>
<sequence length="318" mass="37459">MFEHIHLLSGPEEVYMKEDTTDPLYRTFQRENQDVLPSDARFQIAGKVRYLLERPMNPEDQEYLFYLQTFSLMEMGGDYYTRRKDFASCLLLYTYEGKGELEYEGRCYPLAEGDGFVIDCRKEHSYRTRGDRWVHSDLHIAGGPADYWYRKCFEGKEPLFHCPLSGEYQPMLEHLLALRTSADARRELKVSEQIQRLLLFAADCQSQGEREKIPDAIRYLQSYLEHHFEQKITLDDMAQFCGLSKYHLCREFKRYTSFSPKEYLLQLRIARAKMLLLGSELPACRIGALVGIPDETNFTRLFRQRVGMTPGEYRKTKH</sequence>
<gene>
    <name evidence="5" type="ORF">IAA55_04625</name>
</gene>
<dbReference type="GO" id="GO:0003700">
    <property type="term" value="F:DNA-binding transcription factor activity"/>
    <property type="evidence" value="ECO:0007669"/>
    <property type="project" value="InterPro"/>
</dbReference>
<evidence type="ECO:0000259" key="4">
    <source>
        <dbReference type="PROSITE" id="PS01124"/>
    </source>
</evidence>
<feature type="domain" description="HTH araC/xylS-type" evidence="4">
    <location>
        <begin position="218"/>
        <end position="316"/>
    </location>
</feature>
<dbReference type="SMART" id="SM00342">
    <property type="entry name" value="HTH_ARAC"/>
    <property type="match status" value="1"/>
</dbReference>
<dbReference type="PANTHER" id="PTHR43280:SF2">
    <property type="entry name" value="HTH-TYPE TRANSCRIPTIONAL REGULATOR EXSA"/>
    <property type="match status" value="1"/>
</dbReference>
<keyword evidence="3" id="KW-0804">Transcription</keyword>
<protein>
    <submittedName>
        <fullName evidence="5">AraC family transcriptional regulator</fullName>
    </submittedName>
</protein>
<keyword evidence="2" id="KW-0238">DNA-binding</keyword>
<dbReference type="InterPro" id="IPR018060">
    <property type="entry name" value="HTH_AraC"/>
</dbReference>
<dbReference type="PROSITE" id="PS01124">
    <property type="entry name" value="HTH_ARAC_FAMILY_2"/>
    <property type="match status" value="1"/>
</dbReference>
<dbReference type="AlphaFoldDB" id="A0A9D1JAD6"/>
<dbReference type="SUPFAM" id="SSF46689">
    <property type="entry name" value="Homeodomain-like"/>
    <property type="match status" value="2"/>
</dbReference>
<dbReference type="Proteomes" id="UP000823912">
    <property type="component" value="Unassembled WGS sequence"/>
</dbReference>
<dbReference type="Gene3D" id="1.10.10.60">
    <property type="entry name" value="Homeodomain-like"/>
    <property type="match status" value="2"/>
</dbReference>
<evidence type="ECO:0000256" key="1">
    <source>
        <dbReference type="ARBA" id="ARBA00023015"/>
    </source>
</evidence>
<organism evidence="5 6">
    <name type="scientific">Candidatus Pullilachnospira gallistercoris</name>
    <dbReference type="NCBI Taxonomy" id="2840911"/>
    <lineage>
        <taxon>Bacteria</taxon>
        <taxon>Bacillati</taxon>
        <taxon>Bacillota</taxon>
        <taxon>Clostridia</taxon>
        <taxon>Lachnospirales</taxon>
        <taxon>Lachnospiraceae</taxon>
        <taxon>Lachnospiraceae incertae sedis</taxon>
        <taxon>Candidatus Pullilachnospira</taxon>
    </lineage>
</organism>
<dbReference type="GO" id="GO:0043565">
    <property type="term" value="F:sequence-specific DNA binding"/>
    <property type="evidence" value="ECO:0007669"/>
    <property type="project" value="InterPro"/>
</dbReference>
<name>A0A9D1JAD6_9FIRM</name>
<keyword evidence="1" id="KW-0805">Transcription regulation</keyword>
<dbReference type="PANTHER" id="PTHR43280">
    <property type="entry name" value="ARAC-FAMILY TRANSCRIPTIONAL REGULATOR"/>
    <property type="match status" value="1"/>
</dbReference>
<comment type="caution">
    <text evidence="5">The sequence shown here is derived from an EMBL/GenBank/DDBJ whole genome shotgun (WGS) entry which is preliminary data.</text>
</comment>
<proteinExistence type="predicted"/>
<dbReference type="InterPro" id="IPR037923">
    <property type="entry name" value="HTH-like"/>
</dbReference>
<dbReference type="Pfam" id="PF02311">
    <property type="entry name" value="AraC_binding"/>
    <property type="match status" value="1"/>
</dbReference>
<dbReference type="SUPFAM" id="SSF51215">
    <property type="entry name" value="Regulatory protein AraC"/>
    <property type="match status" value="1"/>
</dbReference>
<dbReference type="EMBL" id="DVHM01000077">
    <property type="protein sequence ID" value="HIR70546.1"/>
    <property type="molecule type" value="Genomic_DNA"/>
</dbReference>
<evidence type="ECO:0000313" key="6">
    <source>
        <dbReference type="Proteomes" id="UP000823912"/>
    </source>
</evidence>
<evidence type="ECO:0000313" key="5">
    <source>
        <dbReference type="EMBL" id="HIR70546.1"/>
    </source>
</evidence>
<evidence type="ECO:0000256" key="3">
    <source>
        <dbReference type="ARBA" id="ARBA00023163"/>
    </source>
</evidence>
<reference evidence="5" key="1">
    <citation type="submission" date="2020-10" db="EMBL/GenBank/DDBJ databases">
        <authorList>
            <person name="Gilroy R."/>
        </authorList>
    </citation>
    <scope>NUCLEOTIDE SEQUENCE</scope>
    <source>
        <strain evidence="5">ChiSjej5B23-6657</strain>
    </source>
</reference>
<dbReference type="Pfam" id="PF12833">
    <property type="entry name" value="HTH_18"/>
    <property type="match status" value="1"/>
</dbReference>
<reference evidence="5" key="2">
    <citation type="journal article" date="2021" name="PeerJ">
        <title>Extensive microbial diversity within the chicken gut microbiome revealed by metagenomics and culture.</title>
        <authorList>
            <person name="Gilroy R."/>
            <person name="Ravi A."/>
            <person name="Getino M."/>
            <person name="Pursley I."/>
            <person name="Horton D.L."/>
            <person name="Alikhan N.F."/>
            <person name="Baker D."/>
            <person name="Gharbi K."/>
            <person name="Hall N."/>
            <person name="Watson M."/>
            <person name="Adriaenssens E.M."/>
            <person name="Foster-Nyarko E."/>
            <person name="Jarju S."/>
            <person name="Secka A."/>
            <person name="Antonio M."/>
            <person name="Oren A."/>
            <person name="Chaudhuri R.R."/>
            <person name="La Ragione R."/>
            <person name="Hildebrand F."/>
            <person name="Pallen M.J."/>
        </authorList>
    </citation>
    <scope>NUCLEOTIDE SEQUENCE</scope>
    <source>
        <strain evidence="5">ChiSjej5B23-6657</strain>
    </source>
</reference>